<feature type="coiled-coil region" evidence="1">
    <location>
        <begin position="59"/>
        <end position="86"/>
    </location>
</feature>
<accession>A0ABN7UY63</accession>
<proteinExistence type="predicted"/>
<feature type="non-terminal residue" evidence="2">
    <location>
        <position position="90"/>
    </location>
</feature>
<dbReference type="Proteomes" id="UP000789901">
    <property type="component" value="Unassembled WGS sequence"/>
</dbReference>
<evidence type="ECO:0000313" key="2">
    <source>
        <dbReference type="EMBL" id="CAG8694055.1"/>
    </source>
</evidence>
<name>A0ABN7UY63_GIGMA</name>
<reference evidence="2 3" key="1">
    <citation type="submission" date="2021-06" db="EMBL/GenBank/DDBJ databases">
        <authorList>
            <person name="Kallberg Y."/>
            <person name="Tangrot J."/>
            <person name="Rosling A."/>
        </authorList>
    </citation>
    <scope>NUCLEOTIDE SEQUENCE [LARGE SCALE GENOMIC DNA]</scope>
    <source>
        <strain evidence="2 3">120-4 pot B 10/14</strain>
    </source>
</reference>
<sequence length="90" mass="10502">MEQPGYICAGLVEKYSGIGLNSCGMKKYQKCYFPKLTNLPYPLESYLICENESDLMIELDRTRRLLETTQQENQQMSQLIMDLNSQIERI</sequence>
<dbReference type="EMBL" id="CAJVQB010006924">
    <property type="protein sequence ID" value="CAG8694055.1"/>
    <property type="molecule type" value="Genomic_DNA"/>
</dbReference>
<evidence type="ECO:0000256" key="1">
    <source>
        <dbReference type="SAM" id="Coils"/>
    </source>
</evidence>
<gene>
    <name evidence="2" type="ORF">GMARGA_LOCUS11697</name>
</gene>
<keyword evidence="3" id="KW-1185">Reference proteome</keyword>
<comment type="caution">
    <text evidence="2">The sequence shown here is derived from an EMBL/GenBank/DDBJ whole genome shotgun (WGS) entry which is preliminary data.</text>
</comment>
<protein>
    <submittedName>
        <fullName evidence="2">17064_t:CDS:1</fullName>
    </submittedName>
</protein>
<keyword evidence="1" id="KW-0175">Coiled coil</keyword>
<organism evidence="2 3">
    <name type="scientific">Gigaspora margarita</name>
    <dbReference type="NCBI Taxonomy" id="4874"/>
    <lineage>
        <taxon>Eukaryota</taxon>
        <taxon>Fungi</taxon>
        <taxon>Fungi incertae sedis</taxon>
        <taxon>Mucoromycota</taxon>
        <taxon>Glomeromycotina</taxon>
        <taxon>Glomeromycetes</taxon>
        <taxon>Diversisporales</taxon>
        <taxon>Gigasporaceae</taxon>
        <taxon>Gigaspora</taxon>
    </lineage>
</organism>
<feature type="non-terminal residue" evidence="2">
    <location>
        <position position="1"/>
    </location>
</feature>
<evidence type="ECO:0000313" key="3">
    <source>
        <dbReference type="Proteomes" id="UP000789901"/>
    </source>
</evidence>